<comment type="similarity">
    <text evidence="1">Belongs to the FAD-binding monooxygenase family.</text>
</comment>
<organism evidence="2 3">
    <name type="scientific">Fomitopsis schrenkii</name>
    <name type="common">Brown rot fungus</name>
    <dbReference type="NCBI Taxonomy" id="2126942"/>
    <lineage>
        <taxon>Eukaryota</taxon>
        <taxon>Fungi</taxon>
        <taxon>Dikarya</taxon>
        <taxon>Basidiomycota</taxon>
        <taxon>Agaricomycotina</taxon>
        <taxon>Agaricomycetes</taxon>
        <taxon>Polyporales</taxon>
        <taxon>Fomitopsis</taxon>
    </lineage>
</organism>
<dbReference type="Pfam" id="PF13450">
    <property type="entry name" value="NAD_binding_8"/>
    <property type="match status" value="1"/>
</dbReference>
<dbReference type="GO" id="GO:0004497">
    <property type="term" value="F:monooxygenase activity"/>
    <property type="evidence" value="ECO:0007669"/>
    <property type="project" value="UniProtKB-KW"/>
</dbReference>
<reference evidence="2 3" key="1">
    <citation type="journal article" date="2012" name="Science">
        <title>The Paleozoic origin of enzymatic lignin decomposition reconstructed from 31 fungal genomes.</title>
        <authorList>
            <person name="Floudas D."/>
            <person name="Binder M."/>
            <person name="Riley R."/>
            <person name="Barry K."/>
            <person name="Blanchette R.A."/>
            <person name="Henrissat B."/>
            <person name="Martinez A.T."/>
            <person name="Otillar R."/>
            <person name="Spatafora J.W."/>
            <person name="Yadav J.S."/>
            <person name="Aerts A."/>
            <person name="Benoit I."/>
            <person name="Boyd A."/>
            <person name="Carlson A."/>
            <person name="Copeland A."/>
            <person name="Coutinho P.M."/>
            <person name="de Vries R.P."/>
            <person name="Ferreira P."/>
            <person name="Findley K."/>
            <person name="Foster B."/>
            <person name="Gaskell J."/>
            <person name="Glotzer D."/>
            <person name="Gorecki P."/>
            <person name="Heitman J."/>
            <person name="Hesse C."/>
            <person name="Hori C."/>
            <person name="Igarashi K."/>
            <person name="Jurgens J.A."/>
            <person name="Kallen N."/>
            <person name="Kersten P."/>
            <person name="Kohler A."/>
            <person name="Kuees U."/>
            <person name="Kumar T.K.A."/>
            <person name="Kuo A."/>
            <person name="LaButti K."/>
            <person name="Larrondo L.F."/>
            <person name="Lindquist E."/>
            <person name="Ling A."/>
            <person name="Lombard V."/>
            <person name="Lucas S."/>
            <person name="Lundell T."/>
            <person name="Martin R."/>
            <person name="McLaughlin D.J."/>
            <person name="Morgenstern I."/>
            <person name="Morin E."/>
            <person name="Murat C."/>
            <person name="Nagy L.G."/>
            <person name="Nolan M."/>
            <person name="Ohm R.A."/>
            <person name="Patyshakuliyeva A."/>
            <person name="Rokas A."/>
            <person name="Ruiz-Duenas F.J."/>
            <person name="Sabat G."/>
            <person name="Salamov A."/>
            <person name="Samejima M."/>
            <person name="Schmutz J."/>
            <person name="Slot J.C."/>
            <person name="St John F."/>
            <person name="Stenlid J."/>
            <person name="Sun H."/>
            <person name="Sun S."/>
            <person name="Syed K."/>
            <person name="Tsang A."/>
            <person name="Wiebenga A."/>
            <person name="Young D."/>
            <person name="Pisabarro A."/>
            <person name="Eastwood D.C."/>
            <person name="Martin F."/>
            <person name="Cullen D."/>
            <person name="Grigoriev I.V."/>
            <person name="Hibbett D.S."/>
        </authorList>
    </citation>
    <scope>NUCLEOTIDE SEQUENCE</scope>
    <source>
        <strain evidence="3">FP-58527</strain>
    </source>
</reference>
<protein>
    <submittedName>
        <fullName evidence="2">Flavin-binding monooxygenase</fullName>
    </submittedName>
</protein>
<dbReference type="PANTHER" id="PTHR42877">
    <property type="entry name" value="L-ORNITHINE N(5)-MONOOXYGENASE-RELATED"/>
    <property type="match status" value="1"/>
</dbReference>
<dbReference type="InterPro" id="IPR036188">
    <property type="entry name" value="FAD/NAD-bd_sf"/>
</dbReference>
<keyword evidence="2" id="KW-0560">Oxidoreductase</keyword>
<proteinExistence type="inferred from homology"/>
<evidence type="ECO:0000313" key="2">
    <source>
        <dbReference type="EMBL" id="EPS94384.1"/>
    </source>
</evidence>
<name>S8F653_FOMSC</name>
<dbReference type="OrthoDB" id="74360at2759"/>
<dbReference type="InParanoid" id="S8F653"/>
<dbReference type="Gene3D" id="3.50.50.60">
    <property type="entry name" value="FAD/NAD(P)-binding domain"/>
    <property type="match status" value="2"/>
</dbReference>
<dbReference type="STRING" id="743788.S8F653"/>
<gene>
    <name evidence="2" type="ORF">FOMPIDRAFT_62508</name>
</gene>
<dbReference type="HOGENOM" id="CLU_006937_6_1_1"/>
<keyword evidence="3" id="KW-1185">Reference proteome</keyword>
<dbReference type="PANTHER" id="PTHR42877:SF7">
    <property type="entry name" value="FLAVIN-BINDING MONOOXYGENASE-RELATED"/>
    <property type="match status" value="1"/>
</dbReference>
<dbReference type="InterPro" id="IPR051209">
    <property type="entry name" value="FAD-bind_Monooxygenase_sf"/>
</dbReference>
<evidence type="ECO:0000313" key="3">
    <source>
        <dbReference type="Proteomes" id="UP000015241"/>
    </source>
</evidence>
<keyword evidence="2" id="KW-0503">Monooxygenase</keyword>
<dbReference type="eggNOG" id="KOG1399">
    <property type="taxonomic scope" value="Eukaryota"/>
</dbReference>
<dbReference type="EMBL" id="KE504235">
    <property type="protein sequence ID" value="EPS94384.1"/>
    <property type="molecule type" value="Genomic_DNA"/>
</dbReference>
<dbReference type="Proteomes" id="UP000015241">
    <property type="component" value="Unassembled WGS sequence"/>
</dbReference>
<dbReference type="AlphaFoldDB" id="S8F653"/>
<accession>S8F653</accession>
<sequence length="585" mass="66401">MEETRAPIPALDSFSIHEHRAIRVVCVGAGFSGIAAAIRKVFPQKVPNVDFTVYERCAEIGGTWSTNRFPGLACDIPSHCYQYSFEPKTDWSSFYAPGPEILKYLQSVVDKYKLMRYIKLEHEVVHARYDGPSGKWHIRVLRRPGEVAGSASSAREEFTDVADVLITAVGIFSKWNWPEIEGIQNFDGQLIHSASFGCQGQHWEDVVQDWGSKRVGVIGIGSSAIQIVPALQPNVARLVNYVRGKTWICPPFSAAKLLQLLGRSPHCEDFTFTEEDQQRFRDGEFYESFRHSLQADINSLNPVTFLDGDAQKEARRSIESYMRTRLSQKPWIAEKIIPDFGIACRRLTSGPGYLEALCKDNVDFVSSHIKRITSTGVETEDGFCQELDIIICATGYDYSWQFCFPVIGRSATSLQEKWADHPRTYLSLCVDDFPNFFMALGPNSGVSSGSQLAVVERQIDYMVEVTRKLQRDRLKSIEVDSGAVKDFHEYIKCYFPKTVFSQKCRSWYKRGNEQGDIVALWPGSSLHTLHALQFPRWEDFRYELSEGTKNRLNWLGDGQTEDEKNVSGDCAWYLQDSQIDYPPGE</sequence>
<dbReference type="SUPFAM" id="SSF51905">
    <property type="entry name" value="FAD/NAD(P)-binding domain"/>
    <property type="match status" value="1"/>
</dbReference>
<evidence type="ECO:0000256" key="1">
    <source>
        <dbReference type="ARBA" id="ARBA00010139"/>
    </source>
</evidence>